<dbReference type="EMBL" id="BAAANN010000012">
    <property type="protein sequence ID" value="GAA1961031.1"/>
    <property type="molecule type" value="Genomic_DNA"/>
</dbReference>
<dbReference type="InterPro" id="IPR000641">
    <property type="entry name" value="CbxX/CfxQ"/>
</dbReference>
<dbReference type="PRINTS" id="PR00819">
    <property type="entry name" value="CBXCFQXSUPER"/>
</dbReference>
<evidence type="ECO:0000313" key="6">
    <source>
        <dbReference type="EMBL" id="GAA1961031.1"/>
    </source>
</evidence>
<gene>
    <name evidence="6" type="ORF">GCM10009754_34760</name>
</gene>
<keyword evidence="3" id="KW-0067">ATP-binding</keyword>
<comment type="caution">
    <text evidence="6">The sequence shown here is derived from an EMBL/GenBank/DDBJ whole genome shotgun (WGS) entry which is preliminary data.</text>
</comment>
<evidence type="ECO:0000256" key="4">
    <source>
        <dbReference type="SAM" id="MobiDB-lite"/>
    </source>
</evidence>
<evidence type="ECO:0000256" key="1">
    <source>
        <dbReference type="ARBA" id="ARBA00010378"/>
    </source>
</evidence>
<evidence type="ECO:0000256" key="2">
    <source>
        <dbReference type="ARBA" id="ARBA00022741"/>
    </source>
</evidence>
<organism evidence="6 7">
    <name type="scientific">Amycolatopsis minnesotensis</name>
    <dbReference type="NCBI Taxonomy" id="337894"/>
    <lineage>
        <taxon>Bacteria</taxon>
        <taxon>Bacillati</taxon>
        <taxon>Actinomycetota</taxon>
        <taxon>Actinomycetes</taxon>
        <taxon>Pseudonocardiales</taxon>
        <taxon>Pseudonocardiaceae</taxon>
        <taxon>Amycolatopsis</taxon>
    </lineage>
</organism>
<proteinExistence type="inferred from homology"/>
<dbReference type="Pfam" id="PF17866">
    <property type="entry name" value="AAA_lid_6"/>
    <property type="match status" value="1"/>
</dbReference>
<protein>
    <recommendedName>
        <fullName evidence="5">AAA+ ATPase domain-containing protein</fullName>
    </recommendedName>
</protein>
<dbReference type="InterPro" id="IPR027417">
    <property type="entry name" value="P-loop_NTPase"/>
</dbReference>
<dbReference type="CDD" id="cd00009">
    <property type="entry name" value="AAA"/>
    <property type="match status" value="1"/>
</dbReference>
<dbReference type="SUPFAM" id="SSF52540">
    <property type="entry name" value="P-loop containing nucleoside triphosphate hydrolases"/>
    <property type="match status" value="3"/>
</dbReference>
<keyword evidence="7" id="KW-1185">Reference proteome</keyword>
<evidence type="ECO:0000313" key="7">
    <source>
        <dbReference type="Proteomes" id="UP001501116"/>
    </source>
</evidence>
<reference evidence="6 7" key="1">
    <citation type="journal article" date="2019" name="Int. J. Syst. Evol. Microbiol.">
        <title>The Global Catalogue of Microorganisms (GCM) 10K type strain sequencing project: providing services to taxonomists for standard genome sequencing and annotation.</title>
        <authorList>
            <consortium name="The Broad Institute Genomics Platform"/>
            <consortium name="The Broad Institute Genome Sequencing Center for Infectious Disease"/>
            <person name="Wu L."/>
            <person name="Ma J."/>
        </authorList>
    </citation>
    <scope>NUCLEOTIDE SEQUENCE [LARGE SCALE GENOMIC DNA]</scope>
    <source>
        <strain evidence="6 7">JCM 14545</strain>
    </source>
</reference>
<dbReference type="InterPro" id="IPR041627">
    <property type="entry name" value="AAA_lid_6"/>
</dbReference>
<comment type="similarity">
    <text evidence="1">Belongs to the CbxX/CfxQ family.</text>
</comment>
<dbReference type="InterPro" id="IPR003593">
    <property type="entry name" value="AAA+_ATPase"/>
</dbReference>
<dbReference type="Pfam" id="PF00004">
    <property type="entry name" value="AAA"/>
    <property type="match status" value="2"/>
</dbReference>
<feature type="domain" description="AAA+ ATPase" evidence="5">
    <location>
        <begin position="669"/>
        <end position="808"/>
    </location>
</feature>
<name>A0ABN2R0I8_9PSEU</name>
<dbReference type="InterPro" id="IPR050773">
    <property type="entry name" value="CbxX/CfxQ_RuBisCO_ESX"/>
</dbReference>
<dbReference type="PANTHER" id="PTHR43392:SF2">
    <property type="entry name" value="AAA-TYPE ATPASE FAMILY PROTEIN _ ANKYRIN REPEAT FAMILY PROTEIN"/>
    <property type="match status" value="1"/>
</dbReference>
<feature type="domain" description="AAA+ ATPase" evidence="5">
    <location>
        <begin position="944"/>
        <end position="1083"/>
    </location>
</feature>
<evidence type="ECO:0000259" key="5">
    <source>
        <dbReference type="SMART" id="SM00382"/>
    </source>
</evidence>
<dbReference type="InterPro" id="IPR003959">
    <property type="entry name" value="ATPase_AAA_core"/>
</dbReference>
<evidence type="ECO:0000256" key="3">
    <source>
        <dbReference type="ARBA" id="ARBA00022840"/>
    </source>
</evidence>
<dbReference type="Gene3D" id="1.10.8.60">
    <property type="match status" value="2"/>
</dbReference>
<dbReference type="SMART" id="SM00382">
    <property type="entry name" value="AAA"/>
    <property type="match status" value="2"/>
</dbReference>
<dbReference type="Gene3D" id="3.40.50.300">
    <property type="entry name" value="P-loop containing nucleotide triphosphate hydrolases"/>
    <property type="match status" value="2"/>
</dbReference>
<dbReference type="Proteomes" id="UP001501116">
    <property type="component" value="Unassembled WGS sequence"/>
</dbReference>
<dbReference type="PANTHER" id="PTHR43392">
    <property type="entry name" value="AAA-TYPE ATPASE FAMILY PROTEIN / ANKYRIN REPEAT FAMILY PROTEIN"/>
    <property type="match status" value="1"/>
</dbReference>
<accession>A0ABN2R0I8</accession>
<feature type="region of interest" description="Disordered" evidence="4">
    <location>
        <begin position="1159"/>
        <end position="1180"/>
    </location>
</feature>
<keyword evidence="2" id="KW-0547">Nucleotide-binding</keyword>
<sequence>MTGSALPDHLELLLTDEPVLDVYAYGPWRVPDGCYEEVGDRAEEFNRDPRLADLPCELIDFYREGTTAAGAELVTVVNHLPGVGAVRSGSRGDIQWEMVGGFAATRYTPDRNPALWYSVADDQYRPPANWLLIAAGTDRGRRELAFSLLPDCLGVFAGIAPLEERRNALLALHRKVTADAELYEQVLTAPMARVNELWASAADDEILAVLPELAGPVAHFEWVCQGFFAAHDRLRSFFPGDAKDIALARLLLHAGIREEPVELSVIDNQGFEGSVHEQLNRLAAGFDPIGWRSEIRNWLARCLLAGEGDTCRAWLDMAVRLTATVQGLPGPPAFTTDCGIPVMQFQKDLRQLFGERRTVPNRLAARLGTGNAGSRATPPKPEEPLTRLLGQPALTAALRAAAADAADGKLARMLVAGPEGSGRRTAADLMDRELRLRGGPGTVWLHDEVFTDMDTTMAVKTLAAAVGDCADGGLLVIDGFDRLLGYRCGAAAAEELRRQLRRNRKHVIVLCGPGGDQRVLDANPALHQVFRVALTKEFTEKAFGDLFARAVGERGGTLSGAVATTGGVLLSRTPGFGNLRGARLAEHLAERSVAAARKRSKSGRARTVRVTPADLPQRLAPGGSGAADPQAELDACVGLEPVKREIALFVAEEKAAKLRRESGMAATSRPRHFVFTGGPGTGKTTVARIVGRMFAALGALPAGHLVTVDATDLVTGWAGDISAGVRRVVDRALGGVLCVEDAHALQATSSDDSRPREAMNALLAAVQAHSDNLLVVLTGPDAGVNGLLKAEPDLAVHFGKVLRFPNLSADEFTGVFARKAEEAGFELRGGVLEKIRSLLASTTNGTAGNARTAVTLLDRTIALQARRILADGVVDEDESLHEIFAEDVPDALTPATRVELPSDPLAEIDGLIGLDAVKHEVRLLVAEAKADRLRRDAGIPLSAPTRHLVFTGNPGTAKTTIARLVAAVYGELGLLSSGHLVEVTSSDLIAEYLGQTAPKVRAAVTRALGGVLFIDEAYALTPAANWDDYGKEALAELLKGMEEHREDLVVIVAGYAGEMTKFLASNPGLSSRFPSTLHFPDYSDDELVAIFTAMAAKGGLALADGVEDGVRAVLRATARGTSFGNGRYVRNLLDRAIALQADRITAADTPVDAEQVRLLTPGDLPPAPAPSGDPLAGQYL</sequence>
<dbReference type="RefSeq" id="WP_344419132.1">
    <property type="nucleotide sequence ID" value="NZ_BAAANN010000012.1"/>
</dbReference>